<evidence type="ECO:0000256" key="14">
    <source>
        <dbReference type="ARBA" id="ARBA00022824"/>
    </source>
</evidence>
<evidence type="ECO:0000256" key="11">
    <source>
        <dbReference type="ARBA" id="ARBA00022691"/>
    </source>
</evidence>
<keyword evidence="19" id="KW-0687">Ribonucleoprotein</keyword>
<feature type="domain" description="MIR" evidence="24">
    <location>
        <begin position="597"/>
        <end position="653"/>
    </location>
</feature>
<evidence type="ECO:0000256" key="4">
    <source>
        <dbReference type="ARBA" id="ARBA00007222"/>
    </source>
</evidence>
<protein>
    <recommendedName>
        <fullName evidence="6 22">Dolichyl-phosphate-mannose--protein mannosyltransferase</fullName>
        <ecNumber evidence="6 22">2.4.1.109</ecNumber>
    </recommendedName>
</protein>
<dbReference type="InterPro" id="IPR029063">
    <property type="entry name" value="SAM-dependent_MTases_sf"/>
</dbReference>
<evidence type="ECO:0000256" key="17">
    <source>
        <dbReference type="ARBA" id="ARBA00023136"/>
    </source>
</evidence>
<evidence type="ECO:0000256" key="5">
    <source>
        <dbReference type="ARBA" id="ARBA00010632"/>
    </source>
</evidence>
<evidence type="ECO:0000259" key="24">
    <source>
        <dbReference type="PROSITE" id="PS50919"/>
    </source>
</evidence>
<dbReference type="Gene3D" id="3.30.200.20">
    <property type="entry name" value="Phosphorylase Kinase, domain 1"/>
    <property type="match status" value="1"/>
</dbReference>
<comment type="function">
    <text evidence="22">Transfers mannose from Dol-P-mannose to Ser or Thr residues on proteins.</text>
</comment>
<keyword evidence="16 22" id="KW-1133">Transmembrane helix</keyword>
<keyword evidence="12 22" id="KW-0812">Transmembrane</keyword>
<dbReference type="Pfam" id="PF02366">
    <property type="entry name" value="PMT"/>
    <property type="match status" value="1"/>
</dbReference>
<dbReference type="GO" id="GO:1990904">
    <property type="term" value="C:ribonucleoprotein complex"/>
    <property type="evidence" value="ECO:0007669"/>
    <property type="project" value="UniProtKB-KW"/>
</dbReference>
<evidence type="ECO:0000313" key="26">
    <source>
        <dbReference type="Proteomes" id="UP001050691"/>
    </source>
</evidence>
<dbReference type="PANTHER" id="PTHR10050:SF46">
    <property type="entry name" value="PROTEIN O-MANNOSYL-TRANSFERASE 2"/>
    <property type="match status" value="1"/>
</dbReference>
<evidence type="ECO:0000256" key="7">
    <source>
        <dbReference type="ARBA" id="ARBA00022552"/>
    </source>
</evidence>
<dbReference type="FunFam" id="2.80.10.50:FF:000012">
    <property type="entry name" value="Protein O-mannosyl-transferase 1"/>
    <property type="match status" value="1"/>
</dbReference>
<dbReference type="InterPro" id="IPR032421">
    <property type="entry name" value="PMT_4TMC"/>
</dbReference>
<dbReference type="GO" id="GO:0006364">
    <property type="term" value="P:rRNA processing"/>
    <property type="evidence" value="ECO:0007669"/>
    <property type="project" value="UniProtKB-KW"/>
</dbReference>
<feature type="transmembrane region" description="Helical" evidence="22">
    <location>
        <begin position="444"/>
        <end position="463"/>
    </location>
</feature>
<feature type="region of interest" description="Disordered" evidence="23">
    <location>
        <begin position="244"/>
        <end position="277"/>
    </location>
</feature>
<dbReference type="Pfam" id="PF16192">
    <property type="entry name" value="PMT_4TMC"/>
    <property type="match status" value="1"/>
</dbReference>
<feature type="domain" description="MIR" evidence="24">
    <location>
        <begin position="531"/>
        <end position="585"/>
    </location>
</feature>
<dbReference type="CDD" id="cd02440">
    <property type="entry name" value="AdoMet_MTases"/>
    <property type="match status" value="1"/>
</dbReference>
<comment type="catalytic activity">
    <reaction evidence="20 22">
        <text>a di-trans,poly-cis-dolichyl beta-D-mannosyl phosphate + L-threonyl-[protein] = 3-O-(alpha-D-mannosyl)-L-threonyl-[protein] + a di-trans,poly-cis-dolichyl phosphate + H(+)</text>
        <dbReference type="Rhea" id="RHEA:53396"/>
        <dbReference type="Rhea" id="RHEA-COMP:11060"/>
        <dbReference type="Rhea" id="RHEA-COMP:13547"/>
        <dbReference type="Rhea" id="RHEA-COMP:19498"/>
        <dbReference type="Rhea" id="RHEA-COMP:19501"/>
        <dbReference type="ChEBI" id="CHEBI:15378"/>
        <dbReference type="ChEBI" id="CHEBI:30013"/>
        <dbReference type="ChEBI" id="CHEBI:57683"/>
        <dbReference type="ChEBI" id="CHEBI:58211"/>
        <dbReference type="ChEBI" id="CHEBI:137323"/>
        <dbReference type="EC" id="2.4.1.109"/>
    </reaction>
</comment>
<dbReference type="InterPro" id="IPR003342">
    <property type="entry name" value="ArnT-like_N"/>
</dbReference>
<keyword evidence="26" id="KW-1185">Reference proteome</keyword>
<evidence type="ECO:0000256" key="20">
    <source>
        <dbReference type="ARBA" id="ARBA00045085"/>
    </source>
</evidence>
<keyword evidence="11" id="KW-0949">S-adenosyl-L-methionine</keyword>
<evidence type="ECO:0000256" key="21">
    <source>
        <dbReference type="ARBA" id="ARBA00045102"/>
    </source>
</evidence>
<feature type="domain" description="MIR" evidence="24">
    <location>
        <begin position="664"/>
        <end position="722"/>
    </location>
</feature>
<evidence type="ECO:0000256" key="10">
    <source>
        <dbReference type="ARBA" id="ARBA00022679"/>
    </source>
</evidence>
<dbReference type="EMBL" id="BPWL01000007">
    <property type="protein sequence ID" value="GJJ12288.1"/>
    <property type="molecule type" value="Genomic_DNA"/>
</dbReference>
<evidence type="ECO:0000256" key="12">
    <source>
        <dbReference type="ARBA" id="ARBA00022692"/>
    </source>
</evidence>
<dbReference type="GO" id="GO:0004169">
    <property type="term" value="F:dolichyl-phosphate-mannose-protein mannosyltransferase activity"/>
    <property type="evidence" value="ECO:0007669"/>
    <property type="project" value="UniProtKB-UniRule"/>
</dbReference>
<dbReference type="PANTHER" id="PTHR10050">
    <property type="entry name" value="DOLICHYL-PHOSPHATE-MANNOSE--PROTEIN MANNOSYLTRANSFERASE"/>
    <property type="match status" value="1"/>
</dbReference>
<organism evidence="25 26">
    <name type="scientific">Clathrus columnatus</name>
    <dbReference type="NCBI Taxonomy" id="1419009"/>
    <lineage>
        <taxon>Eukaryota</taxon>
        <taxon>Fungi</taxon>
        <taxon>Dikarya</taxon>
        <taxon>Basidiomycota</taxon>
        <taxon>Agaricomycotina</taxon>
        <taxon>Agaricomycetes</taxon>
        <taxon>Phallomycetidae</taxon>
        <taxon>Phallales</taxon>
        <taxon>Clathraceae</taxon>
        <taxon>Clathrus</taxon>
    </lineage>
</organism>
<dbReference type="InterPro" id="IPR036300">
    <property type="entry name" value="MIR_dom_sf"/>
</dbReference>
<sequence length="837" mass="94464">MWNRPLHKEQLDGGERTALLEGKEHLLVTKNLVPGESVYGEKRISIAGDVEGTKIEYRVWNPFRSKLAAGILGGVDDIYIQPGKKVLYLGAASGTSVSHVADVVGPEGTVYAVEFSNRSGRDLINMAKKRTNVIPIIEDARHPQKYRMLISLVDVIFADVAQPDQARIVAINAHQFLKNEGHVVISIKANCIDSVAPAETVFASEVEKLVTEKFKPLEQLSLEASTIRKRPCDCNRPAAEVTLEIGTPSGSPRTSEEFERVPHPVHPELPSSTTTDRRSHWYAEEELPLHYMNEDKARRRLRPGVGGTHEQEKIFDAPEDDDKDLFYNKMPAVTPRLPKTIKKYPPPTNLYELIQQNLESIVPAVYTILACWTRFYQIGKAGIVVWDEAHFGKFGSHYLKREFYFDVHPPLGKMLVAFAGALAGYDGSFDFKSGADYPEEVPYVAMRIILALFGVGMVPVAWYTSVELGLSWRACHILTLMVLLDVAWLLLVYMTSFKIHFLILNHSGPGDAQMSSLFQANLVGNDFALNPLEIAFGSKITLKNVGYGGGLLHSHIQTYPVGSNQQQVTCYHYKDNNNEWIIKQPWNAPAINPNGELVFLKNGDIIRLSHGPTTRNLHSHPVPAPVTKLANEVACYGNETVGDSNDHWVVEVVDDIRRGGRSKVDRIHSLTTRMRFKHQNLGCYLRAANAVLPQWGFKQIEVSCDKENNPNDAHTYWNVESHWNDRHFWHLNVAMMTSNNALIPDPDKEDVLASKPTDWPWMHLGLRMCGWGDQQVKYYLLGTPVVWWMGSASLIVFVIACGIYLMRLQRRYNDFQPGEWDHFFYVAQAFDLTLTFH</sequence>
<evidence type="ECO:0000256" key="23">
    <source>
        <dbReference type="SAM" id="MobiDB-lite"/>
    </source>
</evidence>
<dbReference type="PRINTS" id="PR00052">
    <property type="entry name" value="FIBRILLARIN"/>
</dbReference>
<gene>
    <name evidence="25" type="ORF">Clacol_006529</name>
</gene>
<comment type="caution">
    <text evidence="25">The sequence shown here is derived from an EMBL/GenBank/DDBJ whole genome shotgun (WGS) entry which is preliminary data.</text>
</comment>
<dbReference type="NCBIfam" id="NF003276">
    <property type="entry name" value="PRK04266.1-2"/>
    <property type="match status" value="1"/>
</dbReference>
<keyword evidence="9 22" id="KW-0328">Glycosyltransferase</keyword>
<feature type="compositionally biased region" description="Basic and acidic residues" evidence="23">
    <location>
        <begin position="254"/>
        <end position="266"/>
    </location>
</feature>
<dbReference type="HAMAP" id="MF_00351">
    <property type="entry name" value="RNA_methyltransf_FlpA"/>
    <property type="match status" value="1"/>
</dbReference>
<keyword evidence="17 22" id="KW-0472">Membrane</keyword>
<dbReference type="SMART" id="SM00472">
    <property type="entry name" value="MIR"/>
    <property type="match status" value="3"/>
</dbReference>
<dbReference type="GO" id="GO:0032259">
    <property type="term" value="P:methylation"/>
    <property type="evidence" value="ECO:0007669"/>
    <property type="project" value="UniProtKB-KW"/>
</dbReference>
<keyword evidence="18" id="KW-0539">Nucleus</keyword>
<keyword evidence="10 22" id="KW-0808">Transferase</keyword>
<dbReference type="Gene3D" id="3.40.50.150">
    <property type="entry name" value="Vaccinia Virus protein VP39"/>
    <property type="match status" value="1"/>
</dbReference>
<evidence type="ECO:0000256" key="2">
    <source>
        <dbReference type="ARBA" id="ARBA00004604"/>
    </source>
</evidence>
<evidence type="ECO:0000256" key="6">
    <source>
        <dbReference type="ARBA" id="ARBA00012839"/>
    </source>
</evidence>
<dbReference type="Gene3D" id="2.80.10.50">
    <property type="match status" value="1"/>
</dbReference>
<dbReference type="SMART" id="SM01206">
    <property type="entry name" value="Fibrillarin"/>
    <property type="match status" value="1"/>
</dbReference>
<keyword evidence="14 22" id="KW-0256">Endoplasmic reticulum</keyword>
<dbReference type="Proteomes" id="UP001050691">
    <property type="component" value="Unassembled WGS sequence"/>
</dbReference>
<evidence type="ECO:0000256" key="18">
    <source>
        <dbReference type="ARBA" id="ARBA00023242"/>
    </source>
</evidence>
<evidence type="ECO:0000313" key="25">
    <source>
        <dbReference type="EMBL" id="GJJ12288.1"/>
    </source>
</evidence>
<evidence type="ECO:0000256" key="8">
    <source>
        <dbReference type="ARBA" id="ARBA00022603"/>
    </source>
</evidence>
<feature type="transmembrane region" description="Helical" evidence="22">
    <location>
        <begin position="785"/>
        <end position="806"/>
    </location>
</feature>
<keyword evidence="13" id="KW-0677">Repeat</keyword>
<proteinExistence type="inferred from homology"/>
<evidence type="ECO:0000256" key="3">
    <source>
        <dbReference type="ARBA" id="ARBA00004922"/>
    </source>
</evidence>
<dbReference type="InterPro" id="IPR016093">
    <property type="entry name" value="MIR_motif"/>
</dbReference>
<comment type="pathway">
    <text evidence="3 22">Protein modification; protein glycosylation.</text>
</comment>
<evidence type="ECO:0000256" key="9">
    <source>
        <dbReference type="ARBA" id="ARBA00022676"/>
    </source>
</evidence>
<keyword evidence="8" id="KW-0489">Methyltransferase</keyword>
<evidence type="ECO:0000256" key="19">
    <source>
        <dbReference type="ARBA" id="ARBA00023274"/>
    </source>
</evidence>
<comment type="catalytic activity">
    <reaction evidence="21 22">
        <text>a di-trans,poly-cis-dolichyl beta-D-mannosyl phosphate + L-seryl-[protein] = 3-O-(alpha-D-mannosyl)-L-seryl-[protein] + a di-trans,poly-cis-dolichyl phosphate + H(+)</text>
        <dbReference type="Rhea" id="RHEA:17377"/>
        <dbReference type="Rhea" id="RHEA-COMP:9863"/>
        <dbReference type="Rhea" id="RHEA-COMP:13546"/>
        <dbReference type="Rhea" id="RHEA-COMP:19498"/>
        <dbReference type="Rhea" id="RHEA-COMP:19501"/>
        <dbReference type="ChEBI" id="CHEBI:15378"/>
        <dbReference type="ChEBI" id="CHEBI:29999"/>
        <dbReference type="ChEBI" id="CHEBI:57683"/>
        <dbReference type="ChEBI" id="CHEBI:58211"/>
        <dbReference type="ChEBI" id="CHEBI:137321"/>
        <dbReference type="EC" id="2.4.1.109"/>
    </reaction>
</comment>
<dbReference type="Pfam" id="PF01269">
    <property type="entry name" value="Fibrillarin"/>
    <property type="match status" value="1"/>
</dbReference>
<dbReference type="GO" id="GO:0003723">
    <property type="term" value="F:RNA binding"/>
    <property type="evidence" value="ECO:0007669"/>
    <property type="project" value="UniProtKB-KW"/>
</dbReference>
<feature type="transmembrane region" description="Helical" evidence="22">
    <location>
        <begin position="475"/>
        <end position="494"/>
    </location>
</feature>
<evidence type="ECO:0000256" key="15">
    <source>
        <dbReference type="ARBA" id="ARBA00022884"/>
    </source>
</evidence>
<dbReference type="FunFam" id="3.40.50.150:FF:000001">
    <property type="entry name" value="Fibrillarin like 1"/>
    <property type="match status" value="1"/>
</dbReference>
<evidence type="ECO:0000256" key="1">
    <source>
        <dbReference type="ARBA" id="ARBA00004477"/>
    </source>
</evidence>
<comment type="caution">
    <text evidence="22">Lacks conserved residue(s) required for the propagation of feature annotation.</text>
</comment>
<comment type="similarity">
    <text evidence="5">Belongs to the methyltransferase superfamily. Fibrillarin family.</text>
</comment>
<dbReference type="InterPro" id="IPR027005">
    <property type="entry name" value="PMT-like"/>
</dbReference>
<dbReference type="CDD" id="cd23284">
    <property type="entry name" value="beta-trefoil_MIR_PMT2-like"/>
    <property type="match status" value="1"/>
</dbReference>
<evidence type="ECO:0000256" key="22">
    <source>
        <dbReference type="RuleBase" id="RU367007"/>
    </source>
</evidence>
<keyword evidence="7" id="KW-0698">rRNA processing</keyword>
<accession>A0AAV5AFK5</accession>
<dbReference type="InterPro" id="IPR000692">
    <property type="entry name" value="Fibrillarin"/>
</dbReference>
<dbReference type="GO" id="GO:0005730">
    <property type="term" value="C:nucleolus"/>
    <property type="evidence" value="ECO:0007669"/>
    <property type="project" value="UniProtKB-SubCell"/>
</dbReference>
<dbReference type="GO" id="GO:0008168">
    <property type="term" value="F:methyltransferase activity"/>
    <property type="evidence" value="ECO:0007669"/>
    <property type="project" value="UniProtKB-KW"/>
</dbReference>
<keyword evidence="15" id="KW-0694">RNA-binding</keyword>
<dbReference type="EC" id="2.4.1.109" evidence="6 22"/>
<evidence type="ECO:0000256" key="13">
    <source>
        <dbReference type="ARBA" id="ARBA00022737"/>
    </source>
</evidence>
<dbReference type="AlphaFoldDB" id="A0AAV5AFK5"/>
<dbReference type="SUPFAM" id="SSF53335">
    <property type="entry name" value="S-adenosyl-L-methionine-dependent methyltransferases"/>
    <property type="match status" value="1"/>
</dbReference>
<name>A0AAV5AFK5_9AGAM</name>
<comment type="subcellular location">
    <subcellularLocation>
        <location evidence="1 22">Endoplasmic reticulum membrane</location>
        <topology evidence="1 22">Multi-pass membrane protein</topology>
    </subcellularLocation>
    <subcellularLocation>
        <location evidence="2">Nucleus</location>
        <location evidence="2">Nucleolus</location>
    </subcellularLocation>
</comment>
<evidence type="ECO:0000256" key="16">
    <source>
        <dbReference type="ARBA" id="ARBA00022989"/>
    </source>
</evidence>
<comment type="similarity">
    <text evidence="4 22">Belongs to the glycosyltransferase 39 family.</text>
</comment>
<dbReference type="PROSITE" id="PS50919">
    <property type="entry name" value="MIR"/>
    <property type="match status" value="3"/>
</dbReference>
<dbReference type="GO" id="GO:0005789">
    <property type="term" value="C:endoplasmic reticulum membrane"/>
    <property type="evidence" value="ECO:0007669"/>
    <property type="project" value="UniProtKB-SubCell"/>
</dbReference>
<dbReference type="SUPFAM" id="SSF82109">
    <property type="entry name" value="MIR domain"/>
    <property type="match status" value="1"/>
</dbReference>
<reference evidence="25" key="1">
    <citation type="submission" date="2021-10" db="EMBL/GenBank/DDBJ databases">
        <title>De novo Genome Assembly of Clathrus columnatus (Basidiomycota, Fungi) Using Illumina and Nanopore Sequence Data.</title>
        <authorList>
            <person name="Ogiso-Tanaka E."/>
            <person name="Itagaki H."/>
            <person name="Hosoya T."/>
            <person name="Hosaka K."/>
        </authorList>
    </citation>
    <scope>NUCLEOTIDE SEQUENCE</scope>
    <source>
        <strain evidence="25">MO-923</strain>
    </source>
</reference>
<dbReference type="Pfam" id="PF02815">
    <property type="entry name" value="MIR"/>
    <property type="match status" value="1"/>
</dbReference>